<proteinExistence type="predicted"/>
<accession>A0A927GNC5</accession>
<evidence type="ECO:0000256" key="1">
    <source>
        <dbReference type="SAM" id="MobiDB-lite"/>
    </source>
</evidence>
<reference evidence="2" key="1">
    <citation type="journal article" date="2020" name="PLoS ONE">
        <title>Isolation and characterization of Streptomyces bacteriophages and Streptomyces strains encoding biosynthetic arsenals: Streptomyces strains and phages for antibiotic discovery.</title>
        <authorList>
            <person name="Montano E.T."/>
            <person name="Nideffer J.F."/>
            <person name="Brumage L."/>
            <person name="Erb M."/>
            <person name="Derman A.I."/>
            <person name="Davis J.P."/>
            <person name="Estrada E."/>
            <person name="Fu S."/>
            <person name="Le D."/>
            <person name="Vuppala A."/>
            <person name="Tran C."/>
            <person name="Luterstein E."/>
            <person name="Lakkaraju S."/>
            <person name="Panchagnula S."/>
            <person name="Ren C."/>
            <person name="Doan J."/>
            <person name="Tran S."/>
            <person name="Soriano J."/>
            <person name="Fujita Y."/>
            <person name="Gutala P."/>
            <person name="Fujii Q."/>
            <person name="Lee M."/>
            <person name="Bui A."/>
            <person name="Villarreal C."/>
            <person name="Shing S.R."/>
            <person name="Kim S."/>
            <person name="Freeman D."/>
            <person name="Racha V."/>
            <person name="Ho A."/>
            <person name="Kumar P."/>
            <person name="Falah K."/>
            <person name="Dawson T."/>
            <person name="Enustun E."/>
            <person name="Prichard A."/>
            <person name="Gomez A."/>
            <person name="Khanna K."/>
            <person name="Trigg S."/>
            <person name="Fernandez L."/>
            <person name="Pogliano K."/>
            <person name="Pogliano J."/>
        </authorList>
    </citation>
    <scope>NUCLEOTIDE SEQUENCE</scope>
    <source>
        <strain evidence="2">QF2</strain>
    </source>
</reference>
<gene>
    <name evidence="2" type="ORF">ID875_11125</name>
</gene>
<sequence length="69" mass="7103">MSALQQHLLDIHRAARLSRPAPPPLPGRHDGAVLRALYRCVARRSGRGAGPSGGPHTTGRPAPPGSPGA</sequence>
<comment type="caution">
    <text evidence="2">The sequence shown here is derived from an EMBL/GenBank/DDBJ whole genome shotgun (WGS) entry which is preliminary data.</text>
</comment>
<dbReference type="EMBL" id="JACWUS010000001">
    <property type="protein sequence ID" value="MBD2828754.1"/>
    <property type="molecule type" value="Genomic_DNA"/>
</dbReference>
<name>A0A927GNC5_STRGL</name>
<dbReference type="AlphaFoldDB" id="A0A927GNC5"/>
<evidence type="ECO:0000313" key="2">
    <source>
        <dbReference type="EMBL" id="MBD2828754.1"/>
    </source>
</evidence>
<protein>
    <submittedName>
        <fullName evidence="2">Uncharacterized protein</fullName>
    </submittedName>
</protein>
<feature type="region of interest" description="Disordered" evidence="1">
    <location>
        <begin position="44"/>
        <end position="69"/>
    </location>
</feature>
<organism evidence="2">
    <name type="scientific">Streptomyces globisporus</name>
    <dbReference type="NCBI Taxonomy" id="1908"/>
    <lineage>
        <taxon>Bacteria</taxon>
        <taxon>Bacillati</taxon>
        <taxon>Actinomycetota</taxon>
        <taxon>Actinomycetes</taxon>
        <taxon>Kitasatosporales</taxon>
        <taxon>Streptomycetaceae</taxon>
        <taxon>Streptomyces</taxon>
    </lineage>
</organism>